<dbReference type="SMART" id="SM00667">
    <property type="entry name" value="LisH"/>
    <property type="match status" value="1"/>
</dbReference>
<dbReference type="EMBL" id="KV453928">
    <property type="protein sequence ID" value="ODV74301.1"/>
    <property type="molecule type" value="Genomic_DNA"/>
</dbReference>
<dbReference type="InterPro" id="IPR036322">
    <property type="entry name" value="WD40_repeat_dom_sf"/>
</dbReference>
<protein>
    <submittedName>
        <fullName evidence="8">WD40 repeat-like protein</fullName>
    </submittedName>
</protein>
<evidence type="ECO:0000256" key="1">
    <source>
        <dbReference type="ARBA" id="ARBA00004123"/>
    </source>
</evidence>
<proteinExistence type="predicted"/>
<organism evidence="8 9">
    <name type="scientific">Cyberlindnera jadinii (strain ATCC 18201 / CBS 1600 / BCRC 20928 / JCM 3617 / NBRC 0987 / NRRL Y-1542)</name>
    <name type="common">Torula yeast</name>
    <name type="synonym">Candida utilis</name>
    <dbReference type="NCBI Taxonomy" id="983966"/>
    <lineage>
        <taxon>Eukaryota</taxon>
        <taxon>Fungi</taxon>
        <taxon>Dikarya</taxon>
        <taxon>Ascomycota</taxon>
        <taxon>Saccharomycotina</taxon>
        <taxon>Saccharomycetes</taxon>
        <taxon>Phaffomycetales</taxon>
        <taxon>Phaffomycetaceae</taxon>
        <taxon>Cyberlindnera</taxon>
    </lineage>
</organism>
<gene>
    <name evidence="8" type="ORF">CYBJADRAFT_166995</name>
</gene>
<dbReference type="SUPFAM" id="SSF50978">
    <property type="entry name" value="WD40 repeat-like"/>
    <property type="match status" value="1"/>
</dbReference>
<dbReference type="GO" id="GO:0003714">
    <property type="term" value="F:transcription corepressor activity"/>
    <property type="evidence" value="ECO:0007669"/>
    <property type="project" value="InterPro"/>
</dbReference>
<feature type="repeat" description="WD" evidence="5">
    <location>
        <begin position="210"/>
        <end position="242"/>
    </location>
</feature>
<dbReference type="PANTHER" id="PTHR22846:SF2">
    <property type="entry name" value="F-BOX-LIKE_WD REPEAT-CONTAINING PROTEIN EBI"/>
    <property type="match status" value="1"/>
</dbReference>
<dbReference type="InterPro" id="IPR001680">
    <property type="entry name" value="WD40_rpt"/>
</dbReference>
<sequence>MSLTSEELNYLIWRYLQERGLEVSSLALLDETSVYDFDTKYGKQVPMGSLVNLVQKGILYSLTDQLIEPNGRDKGVVSFNSDKINLFNALGVDIALNGVEPNRERVGENGNGSGSGSSGGDANRGGNSVSDGKDVNMDKDGDRENSPGFIKILQKKLGFGEPTLSLSTNPKSSSVLAYGLTEARAKIKVLYQGEEKTVLLNHPLKTFTDRNINSGDVCSLAWSPNGDLLITAVESGELRLWSADGKLRNVMVQHQSPVVLIEWSPDGSSILTTDTTNVSIIWDSLSGHVKQTIDTLKPDTTLTTPTGQDQIVALGVDSTWIDDSKFIIPGFNGSALVFELGQHSPIGTLIGHSKAISVMKFNSNNKLLLTASDDRSMRIWDGGNFNSTHVLLGHSQPITFADWLNDKLILSCSLDATVRVWEALTGQQITMEFTDGVPILFASLSPNGGEKLAIGTTESVVTIYDIVMGDRSVKINAVAQYQPDVPEGEDENYMTSLDWSITGDVVIAGYSKAESVIIGV</sequence>
<dbReference type="PROSITE" id="PS50896">
    <property type="entry name" value="LISH"/>
    <property type="match status" value="1"/>
</dbReference>
<dbReference type="OrthoDB" id="1367865at2759"/>
<dbReference type="InterPro" id="IPR015943">
    <property type="entry name" value="WD40/YVTN_repeat-like_dom_sf"/>
</dbReference>
<dbReference type="Gene3D" id="1.20.960.30">
    <property type="match status" value="1"/>
</dbReference>
<feature type="compositionally biased region" description="Basic and acidic residues" evidence="6">
    <location>
        <begin position="131"/>
        <end position="145"/>
    </location>
</feature>
<evidence type="ECO:0000256" key="2">
    <source>
        <dbReference type="ARBA" id="ARBA00022574"/>
    </source>
</evidence>
<feature type="repeat" description="WD" evidence="5">
    <location>
        <begin position="391"/>
        <end position="431"/>
    </location>
</feature>
<dbReference type="PANTHER" id="PTHR22846">
    <property type="entry name" value="WD40 REPEAT PROTEIN"/>
    <property type="match status" value="1"/>
</dbReference>
<feature type="compositionally biased region" description="Gly residues" evidence="6">
    <location>
        <begin position="109"/>
        <end position="123"/>
    </location>
</feature>
<evidence type="ECO:0000313" key="8">
    <source>
        <dbReference type="EMBL" id="ODV74301.1"/>
    </source>
</evidence>
<dbReference type="Pfam" id="PF00400">
    <property type="entry name" value="WD40"/>
    <property type="match status" value="2"/>
</dbReference>
<evidence type="ECO:0000259" key="7">
    <source>
        <dbReference type="Pfam" id="PF12894"/>
    </source>
</evidence>
<dbReference type="GO" id="GO:0006357">
    <property type="term" value="P:regulation of transcription by RNA polymerase II"/>
    <property type="evidence" value="ECO:0007669"/>
    <property type="project" value="TreeGrafter"/>
</dbReference>
<dbReference type="OMA" id="KWNKCGN"/>
<dbReference type="GeneID" id="30989119"/>
<feature type="repeat" description="WD" evidence="5">
    <location>
        <begin position="349"/>
        <end position="381"/>
    </location>
</feature>
<dbReference type="Proteomes" id="UP000094389">
    <property type="component" value="Unassembled WGS sequence"/>
</dbReference>
<dbReference type="PROSITE" id="PS50082">
    <property type="entry name" value="WD_REPEATS_2"/>
    <property type="match status" value="4"/>
</dbReference>
<evidence type="ECO:0000256" key="5">
    <source>
        <dbReference type="PROSITE-ProRule" id="PRU00221"/>
    </source>
</evidence>
<evidence type="ECO:0000256" key="3">
    <source>
        <dbReference type="ARBA" id="ARBA00022737"/>
    </source>
</evidence>
<evidence type="ECO:0000256" key="4">
    <source>
        <dbReference type="ARBA" id="ARBA00023242"/>
    </source>
</evidence>
<dbReference type="GO" id="GO:0034967">
    <property type="term" value="C:Set3 complex"/>
    <property type="evidence" value="ECO:0007669"/>
    <property type="project" value="TreeGrafter"/>
</dbReference>
<evidence type="ECO:0000256" key="6">
    <source>
        <dbReference type="SAM" id="MobiDB-lite"/>
    </source>
</evidence>
<dbReference type="AlphaFoldDB" id="A0A1E4S477"/>
<feature type="domain" description="Anaphase-promoting complex subunit 4-like WD40" evidence="7">
    <location>
        <begin position="212"/>
        <end position="264"/>
    </location>
</feature>
<accession>A0A1E4S477</accession>
<feature type="repeat" description="WD" evidence="5">
    <location>
        <begin position="251"/>
        <end position="292"/>
    </location>
</feature>
<dbReference type="Gene3D" id="2.130.10.10">
    <property type="entry name" value="YVTN repeat-like/Quinoprotein amine dehydrogenase"/>
    <property type="match status" value="1"/>
</dbReference>
<dbReference type="SMART" id="SM00320">
    <property type="entry name" value="WD40"/>
    <property type="match status" value="5"/>
</dbReference>
<feature type="region of interest" description="Disordered" evidence="6">
    <location>
        <begin position="102"/>
        <end position="145"/>
    </location>
</feature>
<dbReference type="InterPro" id="IPR006594">
    <property type="entry name" value="LisH"/>
</dbReference>
<comment type="subcellular location">
    <subcellularLocation>
        <location evidence="1">Nucleus</location>
    </subcellularLocation>
</comment>
<evidence type="ECO:0000313" key="9">
    <source>
        <dbReference type="Proteomes" id="UP000094389"/>
    </source>
</evidence>
<keyword evidence="2 5" id="KW-0853">WD repeat</keyword>
<dbReference type="InterPro" id="IPR045183">
    <property type="entry name" value="Ebi-like"/>
</dbReference>
<dbReference type="InterPro" id="IPR024977">
    <property type="entry name" value="Apc4-like_WD40_dom"/>
</dbReference>
<reference evidence="8 9" key="1">
    <citation type="journal article" date="2016" name="Proc. Natl. Acad. Sci. U.S.A.">
        <title>Comparative genomics of biotechnologically important yeasts.</title>
        <authorList>
            <person name="Riley R."/>
            <person name="Haridas S."/>
            <person name="Wolfe K.H."/>
            <person name="Lopes M.R."/>
            <person name="Hittinger C.T."/>
            <person name="Goeker M."/>
            <person name="Salamov A.A."/>
            <person name="Wisecaver J.H."/>
            <person name="Long T.M."/>
            <person name="Calvey C.H."/>
            <person name="Aerts A.L."/>
            <person name="Barry K.W."/>
            <person name="Choi C."/>
            <person name="Clum A."/>
            <person name="Coughlan A.Y."/>
            <person name="Deshpande S."/>
            <person name="Douglass A.P."/>
            <person name="Hanson S.J."/>
            <person name="Klenk H.-P."/>
            <person name="LaButti K.M."/>
            <person name="Lapidus A."/>
            <person name="Lindquist E.A."/>
            <person name="Lipzen A.M."/>
            <person name="Meier-Kolthoff J.P."/>
            <person name="Ohm R.A."/>
            <person name="Otillar R.P."/>
            <person name="Pangilinan J.L."/>
            <person name="Peng Y."/>
            <person name="Rokas A."/>
            <person name="Rosa C.A."/>
            <person name="Scheuner C."/>
            <person name="Sibirny A.A."/>
            <person name="Slot J.C."/>
            <person name="Stielow J.B."/>
            <person name="Sun H."/>
            <person name="Kurtzman C.P."/>
            <person name="Blackwell M."/>
            <person name="Grigoriev I.V."/>
            <person name="Jeffries T.W."/>
        </authorList>
    </citation>
    <scope>NUCLEOTIDE SEQUENCE [LARGE SCALE GENOMIC DNA]</scope>
    <source>
        <strain evidence="9">ATCC 18201 / CBS 1600 / BCRC 20928 / JCM 3617 / NBRC 0987 / NRRL Y-1542</strain>
    </source>
</reference>
<dbReference type="Pfam" id="PF12894">
    <property type="entry name" value="ANAPC4_WD40"/>
    <property type="match status" value="1"/>
</dbReference>
<dbReference type="STRING" id="983966.A0A1E4S477"/>
<keyword evidence="4" id="KW-0539">Nucleus</keyword>
<dbReference type="PROSITE" id="PS50294">
    <property type="entry name" value="WD_REPEATS_REGION"/>
    <property type="match status" value="2"/>
</dbReference>
<keyword evidence="3" id="KW-0677">Repeat</keyword>
<keyword evidence="9" id="KW-1185">Reference proteome</keyword>
<name>A0A1E4S477_CYBJN</name>
<dbReference type="Pfam" id="PF08513">
    <property type="entry name" value="LisH"/>
    <property type="match status" value="1"/>
</dbReference>
<dbReference type="RefSeq" id="XP_020071340.1">
    <property type="nucleotide sequence ID" value="XM_020214723.1"/>
</dbReference>